<evidence type="ECO:0000256" key="1">
    <source>
        <dbReference type="SAM" id="MobiDB-lite"/>
    </source>
</evidence>
<dbReference type="Pfam" id="PF12872">
    <property type="entry name" value="OST-HTH"/>
    <property type="match status" value="1"/>
</dbReference>
<evidence type="ECO:0000313" key="4">
    <source>
        <dbReference type="EMBL" id="KAJ9481560.1"/>
    </source>
</evidence>
<dbReference type="EMBL" id="LACB01000745">
    <property type="protein sequence ID" value="KAJ9481560.1"/>
    <property type="molecule type" value="Genomic_DNA"/>
</dbReference>
<gene>
    <name evidence="4" type="ORF">VN97_g11911</name>
</gene>
<dbReference type="InterPro" id="IPR041966">
    <property type="entry name" value="LOTUS-like"/>
</dbReference>
<evidence type="ECO:0000313" key="5">
    <source>
        <dbReference type="Proteomes" id="UP001227192"/>
    </source>
</evidence>
<dbReference type="PANTHER" id="PTHR35811:SF1">
    <property type="entry name" value="HTH OST-TYPE DOMAIN-CONTAINING PROTEIN"/>
    <property type="match status" value="1"/>
</dbReference>
<evidence type="ECO:0000259" key="2">
    <source>
        <dbReference type="Pfam" id="PF01936"/>
    </source>
</evidence>
<dbReference type="CDD" id="cd11297">
    <property type="entry name" value="PIN_LabA-like_N_1"/>
    <property type="match status" value="1"/>
</dbReference>
<dbReference type="InterPro" id="IPR025605">
    <property type="entry name" value="OST-HTH/LOTUS_dom"/>
</dbReference>
<accession>A0AAI9X2L2</accession>
<name>A0AAI9X2L2_PENTH</name>
<keyword evidence="5" id="KW-1185">Reference proteome</keyword>
<dbReference type="AlphaFoldDB" id="A0AAI9X2L2"/>
<feature type="domain" description="NYN" evidence="2">
    <location>
        <begin position="15"/>
        <end position="149"/>
    </location>
</feature>
<proteinExistence type="predicted"/>
<comment type="caution">
    <text evidence="4">The sequence shown here is derived from an EMBL/GenBank/DDBJ whole genome shotgun (WGS) entry which is preliminary data.</text>
</comment>
<dbReference type="Gene3D" id="3.40.50.1010">
    <property type="entry name" value="5'-nuclease"/>
    <property type="match status" value="1"/>
</dbReference>
<dbReference type="InterPro" id="IPR021139">
    <property type="entry name" value="NYN"/>
</dbReference>
<reference evidence="4" key="2">
    <citation type="journal article" date="2016" name="Fungal Biol.">
        <title>Ochratoxin A production by Penicillium thymicola.</title>
        <authorList>
            <person name="Nguyen H.D.T."/>
            <person name="McMullin D.R."/>
            <person name="Ponomareva E."/>
            <person name="Riley R."/>
            <person name="Pomraning K.R."/>
            <person name="Baker S.E."/>
            <person name="Seifert K.A."/>
        </authorList>
    </citation>
    <scope>NUCLEOTIDE SEQUENCE</scope>
    <source>
        <strain evidence="4">DAOM 180753</strain>
    </source>
</reference>
<reference evidence="4" key="1">
    <citation type="submission" date="2015-06" db="EMBL/GenBank/DDBJ databases">
        <authorList>
            <person name="Nguyen H."/>
        </authorList>
    </citation>
    <scope>NUCLEOTIDE SEQUENCE</scope>
    <source>
        <strain evidence="4">DAOM 180753</strain>
    </source>
</reference>
<dbReference type="Pfam" id="PF01936">
    <property type="entry name" value="NYN"/>
    <property type="match status" value="1"/>
</dbReference>
<dbReference type="GO" id="GO:0004540">
    <property type="term" value="F:RNA nuclease activity"/>
    <property type="evidence" value="ECO:0007669"/>
    <property type="project" value="InterPro"/>
</dbReference>
<dbReference type="Proteomes" id="UP001227192">
    <property type="component" value="Unassembled WGS sequence"/>
</dbReference>
<organism evidence="4 5">
    <name type="scientific">Penicillium thymicola</name>
    <dbReference type="NCBI Taxonomy" id="293382"/>
    <lineage>
        <taxon>Eukaryota</taxon>
        <taxon>Fungi</taxon>
        <taxon>Dikarya</taxon>
        <taxon>Ascomycota</taxon>
        <taxon>Pezizomycotina</taxon>
        <taxon>Eurotiomycetes</taxon>
        <taxon>Eurotiomycetidae</taxon>
        <taxon>Eurotiales</taxon>
        <taxon>Aspergillaceae</taxon>
        <taxon>Penicillium</taxon>
    </lineage>
</organism>
<dbReference type="Gene3D" id="3.30.420.610">
    <property type="entry name" value="LOTUS domain-like"/>
    <property type="match status" value="1"/>
</dbReference>
<feature type="region of interest" description="Disordered" evidence="1">
    <location>
        <begin position="241"/>
        <end position="266"/>
    </location>
</feature>
<evidence type="ECO:0000259" key="3">
    <source>
        <dbReference type="Pfam" id="PF12872"/>
    </source>
</evidence>
<evidence type="ECO:0008006" key="6">
    <source>
        <dbReference type="Google" id="ProtNLM"/>
    </source>
</evidence>
<sequence>MQYTYTIMASDNTAKLAVLIDADNAQSSIARHLLAEVAKYGTAHVKRAYGDWTNIGLKGWSDVLPRNSIQPIQQFAYTHGKNATDSAMIIDAMDLLTSNHFDGFCLVSSDSDFTPLVTRIRDSGLKVYGFGEHKTPEAFVSACDEFIFTEDLNHRSELIPSSNGVEGPKSHDPVQEARGNDASDSLLQNTAETTLNNGEWARLSDVGEHLMTRHPDFNLSTHGYAKLCDLISDSPHFDIEERPPQPGKPPEFFVRHRKTSAGTTKV</sequence>
<feature type="domain" description="HTH OST-type" evidence="3">
    <location>
        <begin position="186"/>
        <end position="244"/>
    </location>
</feature>
<dbReference type="CDD" id="cd10146">
    <property type="entry name" value="LabA_like_C"/>
    <property type="match status" value="1"/>
</dbReference>
<protein>
    <recommendedName>
        <fullName evidence="6">HTH OST-type domain-containing protein</fullName>
    </recommendedName>
</protein>
<dbReference type="PANTHER" id="PTHR35811">
    <property type="entry name" value="SLR1870 PROTEIN"/>
    <property type="match status" value="1"/>
</dbReference>
<feature type="region of interest" description="Disordered" evidence="1">
    <location>
        <begin position="158"/>
        <end position="183"/>
    </location>
</feature>
<feature type="compositionally biased region" description="Basic and acidic residues" evidence="1">
    <location>
        <begin position="168"/>
        <end position="181"/>
    </location>
</feature>